<dbReference type="Proteomes" id="UP000707535">
    <property type="component" value="Unassembled WGS sequence"/>
</dbReference>
<keyword evidence="3 7" id="KW-0378">Hydrolase</keyword>
<dbReference type="InterPro" id="IPR012341">
    <property type="entry name" value="6hp_glycosidase-like_sf"/>
</dbReference>
<evidence type="ECO:0000256" key="2">
    <source>
        <dbReference type="ARBA" id="ARBA00012652"/>
    </source>
</evidence>
<evidence type="ECO:0000259" key="5">
    <source>
        <dbReference type="Pfam" id="PF17389"/>
    </source>
</evidence>
<dbReference type="EMBL" id="DYXG01000093">
    <property type="protein sequence ID" value="HJE97821.1"/>
    <property type="molecule type" value="Genomic_DNA"/>
</dbReference>
<comment type="catalytic activity">
    <reaction evidence="1">
        <text>Hydrolysis of terminal non-reducing alpha-L-rhamnose residues in alpha-L-rhamnosides.</text>
        <dbReference type="EC" id="3.2.1.40"/>
    </reaction>
</comment>
<feature type="domain" description="Alpha-L-rhamnosidase C-terminal" evidence="6">
    <location>
        <begin position="787"/>
        <end position="860"/>
    </location>
</feature>
<reference evidence="7" key="1">
    <citation type="journal article" date="2021" name="PeerJ">
        <title>Extensive microbial diversity within the chicken gut microbiome revealed by metagenomics and culture.</title>
        <authorList>
            <person name="Gilroy R."/>
            <person name="Ravi A."/>
            <person name="Getino M."/>
            <person name="Pursley I."/>
            <person name="Horton D.L."/>
            <person name="Alikhan N.F."/>
            <person name="Baker D."/>
            <person name="Gharbi K."/>
            <person name="Hall N."/>
            <person name="Watson M."/>
            <person name="Adriaenssens E.M."/>
            <person name="Foster-Nyarko E."/>
            <person name="Jarju S."/>
            <person name="Secka A."/>
            <person name="Antonio M."/>
            <person name="Oren A."/>
            <person name="Chaudhuri R.R."/>
            <person name="La Ragione R."/>
            <person name="Hildebrand F."/>
            <person name="Pallen M.J."/>
        </authorList>
    </citation>
    <scope>NUCLEOTIDE SEQUENCE</scope>
    <source>
        <strain evidence="7">CHK174-6876</strain>
    </source>
</reference>
<evidence type="ECO:0000313" key="8">
    <source>
        <dbReference type="Proteomes" id="UP000707535"/>
    </source>
</evidence>
<organism evidence="7 8">
    <name type="scientific">Ligilactobacillus acidipiscis</name>
    <dbReference type="NCBI Taxonomy" id="89059"/>
    <lineage>
        <taxon>Bacteria</taxon>
        <taxon>Bacillati</taxon>
        <taxon>Bacillota</taxon>
        <taxon>Bacilli</taxon>
        <taxon>Lactobacillales</taxon>
        <taxon>Lactobacillaceae</taxon>
        <taxon>Ligilactobacillus</taxon>
    </lineage>
</organism>
<feature type="domain" description="Alpha-L-rhamnosidase six-hairpin glycosidase" evidence="5">
    <location>
        <begin position="456"/>
        <end position="766"/>
    </location>
</feature>
<dbReference type="AlphaFoldDB" id="A0A921K1K5"/>
<dbReference type="Pfam" id="PF25788">
    <property type="entry name" value="Ig_Rha78A_N"/>
    <property type="match status" value="1"/>
</dbReference>
<evidence type="ECO:0000313" key="7">
    <source>
        <dbReference type="EMBL" id="HJE97821.1"/>
    </source>
</evidence>
<dbReference type="Gene3D" id="2.60.420.10">
    <property type="entry name" value="Maltose phosphorylase, domain 3"/>
    <property type="match status" value="1"/>
</dbReference>
<dbReference type="GO" id="GO:0005975">
    <property type="term" value="P:carbohydrate metabolic process"/>
    <property type="evidence" value="ECO:0007669"/>
    <property type="project" value="InterPro"/>
</dbReference>
<dbReference type="Pfam" id="PF05592">
    <property type="entry name" value="Bac_rhamnosid"/>
    <property type="match status" value="1"/>
</dbReference>
<protein>
    <recommendedName>
        <fullName evidence="2">alpha-L-rhamnosidase</fullName>
        <ecNumber evidence="2">3.2.1.40</ecNumber>
    </recommendedName>
</protein>
<reference evidence="7" key="2">
    <citation type="submission" date="2021-09" db="EMBL/GenBank/DDBJ databases">
        <authorList>
            <person name="Gilroy R."/>
        </authorList>
    </citation>
    <scope>NUCLEOTIDE SEQUENCE</scope>
    <source>
        <strain evidence="7">CHK174-6876</strain>
    </source>
</reference>
<dbReference type="SUPFAM" id="SSF48208">
    <property type="entry name" value="Six-hairpin glycosidases"/>
    <property type="match status" value="1"/>
</dbReference>
<dbReference type="Gene3D" id="1.50.10.10">
    <property type="match status" value="1"/>
</dbReference>
<evidence type="ECO:0000256" key="1">
    <source>
        <dbReference type="ARBA" id="ARBA00001445"/>
    </source>
</evidence>
<dbReference type="Pfam" id="PF17389">
    <property type="entry name" value="Bac_rhamnosid6H"/>
    <property type="match status" value="1"/>
</dbReference>
<sequence>MANTTMAGLRVDHLLVDLENLSFSVTTSPKFSWRIQSDTGCFQEAFRLVIGLTKKSLDSEDYVFDSDWINSNKSTAVMLGDMSNLERGKLYYWSVQVKTQAGEISEFAQPASFITEFAQERFDNISGIWAPRIVIEGKNELPALGTTVFLRSPHFELDISPNDRVFLTSVSRGNEETLSQSFDIFVNGTNKGFGSARPRPKYHGTEKTQVFYNSYEITDEIASDNVIAVKATGVDVEKRGFYGFVTVYSHDGVTKQVLETSSAWKALDGTAAYGDFNSKMRSLYFEMPEENVDLRYYPQGWVDTDFNDDSWKNAIENSKRVATDKEFISAYPAENDFRFELSTKYQQITKLDENDILIDLGKNIIGSLKVDLYSDFDQEVIVYSGEQLVDDGNVRHHLACGPDYVEKWTLVKGQNKFANLQMKNFRYIELKGFTGDISVGEVKGWQMRQPLDLDESYFISDNDLLNREYDMSKYTIQATNQDVYVDSQARERLPYEGDLLVNANTSYSVSSQYSLARHSIDWLLDNPTWPEDYKLFNVEMAWYDYMYTGDLSLLRDRYDVLKKKFLRGENETDNYNEKVGLVSGTGLIDWPIRERDGFIESTYNTPFNAIYVGVYRIMTKIAALFDKKEDVDFYRNRSNTIFNTLLTRLYDDKTGRFYDSMNSDGTVNKHSAHHSSAYALCYQVYTDQKMADRLSEFVANDGEFIGSIYFIYFILKGLINGGHAEKALQLLTNPDDTKDKKTFAAILNTLKATIAPEAWSNYYKPNLTLSHPWGAAPGLTIIQGILGVQPTKPGFEEYEINLRTGDLKDIQAKVPSIRGAIIINYKVQGTETIVEIDSPDNTKGKLFVPQSKKLLVAEENSAIGTDEQSIMLNPGKSKVIFDNK</sequence>
<dbReference type="InterPro" id="IPR035396">
    <property type="entry name" value="Bac_rhamnosid6H"/>
</dbReference>
<dbReference type="Gene3D" id="2.60.40.10">
    <property type="entry name" value="Immunoglobulins"/>
    <property type="match status" value="1"/>
</dbReference>
<dbReference type="InterPro" id="IPR013783">
    <property type="entry name" value="Ig-like_fold"/>
</dbReference>
<dbReference type="InterPro" id="IPR008928">
    <property type="entry name" value="6-hairpin_glycosidase_sf"/>
</dbReference>
<dbReference type="InterPro" id="IPR035398">
    <property type="entry name" value="Bac_rhamnosid_C"/>
</dbReference>
<dbReference type="Pfam" id="PF17390">
    <property type="entry name" value="Bac_rhamnosid_C"/>
    <property type="match status" value="1"/>
</dbReference>
<proteinExistence type="predicted"/>
<dbReference type="Gene3D" id="2.60.120.260">
    <property type="entry name" value="Galactose-binding domain-like"/>
    <property type="match status" value="2"/>
</dbReference>
<dbReference type="GO" id="GO:0030596">
    <property type="term" value="F:alpha-L-rhamnosidase activity"/>
    <property type="evidence" value="ECO:0007669"/>
    <property type="project" value="UniProtKB-EC"/>
</dbReference>
<evidence type="ECO:0000256" key="3">
    <source>
        <dbReference type="ARBA" id="ARBA00022801"/>
    </source>
</evidence>
<feature type="domain" description="Alpha-L-rhamnosidase concanavalin-like" evidence="4">
    <location>
        <begin position="350"/>
        <end position="447"/>
    </location>
</feature>
<evidence type="ECO:0000259" key="4">
    <source>
        <dbReference type="Pfam" id="PF05592"/>
    </source>
</evidence>
<dbReference type="InterPro" id="IPR016007">
    <property type="entry name" value="Alpha_rhamnosid"/>
</dbReference>
<dbReference type="EC" id="3.2.1.40" evidence="2"/>
<accession>A0A921K1K5</accession>
<dbReference type="PANTHER" id="PTHR33307:SF6">
    <property type="entry name" value="ALPHA-RHAMNOSIDASE (EUROFUNG)-RELATED"/>
    <property type="match status" value="1"/>
</dbReference>
<dbReference type="PANTHER" id="PTHR33307">
    <property type="entry name" value="ALPHA-RHAMNOSIDASE (EUROFUNG)"/>
    <property type="match status" value="1"/>
</dbReference>
<dbReference type="InterPro" id="IPR008902">
    <property type="entry name" value="Rhamnosid_concanavalin"/>
</dbReference>
<gene>
    <name evidence="7" type="ORF">K8V00_09390</name>
</gene>
<evidence type="ECO:0000259" key="6">
    <source>
        <dbReference type="Pfam" id="PF17390"/>
    </source>
</evidence>
<comment type="caution">
    <text evidence="7">The sequence shown here is derived from an EMBL/GenBank/DDBJ whole genome shotgun (WGS) entry which is preliminary data.</text>
</comment>
<name>A0A921K1K5_9LACO</name>